<evidence type="ECO:0000256" key="8">
    <source>
        <dbReference type="ARBA" id="ARBA00022840"/>
    </source>
</evidence>
<keyword evidence="17" id="KW-1185">Reference proteome</keyword>
<dbReference type="InterPro" id="IPR036451">
    <property type="entry name" value="CblAdoTrfase-like_sf"/>
</dbReference>
<sequence length="173" mass="19599">MTKIYTKTGDNGRTTLYGGSKVKKCSNRVHAYGAVDEANTLIGLAAAQIENEDLETLLRICQQKLFLIGSELASDDRGRRMLKEKITAQDALQLEHLIDAFSERLPVSKEFQIPGKTVKSAYLHVARAMVRKAERLVIGIKEEARVSQEILIYMNRLSDFLFILTRVREELMI</sequence>
<evidence type="ECO:0000256" key="2">
    <source>
        <dbReference type="ARBA" id="ARBA00007487"/>
    </source>
</evidence>
<organism evidence="16 17">
    <name type="scientific">Emergencia timonensis</name>
    <dbReference type="NCBI Taxonomy" id="1776384"/>
    <lineage>
        <taxon>Bacteria</taxon>
        <taxon>Bacillati</taxon>
        <taxon>Bacillota</taxon>
        <taxon>Clostridia</taxon>
        <taxon>Peptostreptococcales</taxon>
        <taxon>Anaerovoracaceae</taxon>
        <taxon>Emergencia</taxon>
    </lineage>
</organism>
<dbReference type="Gene3D" id="1.20.1200.10">
    <property type="entry name" value="Cobalamin adenosyltransferase-like"/>
    <property type="match status" value="1"/>
</dbReference>
<dbReference type="AlphaFoldDB" id="A0A415DX31"/>
<comment type="similarity">
    <text evidence="2 14">Belongs to the Cob(I)alamin adenosyltransferase family.</text>
</comment>
<evidence type="ECO:0000256" key="7">
    <source>
        <dbReference type="ARBA" id="ARBA00022741"/>
    </source>
</evidence>
<evidence type="ECO:0000256" key="6">
    <source>
        <dbReference type="ARBA" id="ARBA00022679"/>
    </source>
</evidence>
<protein>
    <recommendedName>
        <fullName evidence="4 14">Corrinoid adenosyltransferase</fullName>
        <ecNumber evidence="3 14">2.5.1.17</ecNumber>
    </recommendedName>
    <alternativeName>
        <fullName evidence="9 14">Cob(II)alamin adenosyltransferase</fullName>
    </alternativeName>
    <alternativeName>
        <fullName evidence="11 14">Cob(II)yrinic acid a,c-diamide adenosyltransferase</fullName>
    </alternativeName>
    <alternativeName>
        <fullName evidence="10 14">Cobinamide/cobalamin adenosyltransferase</fullName>
    </alternativeName>
</protein>
<dbReference type="Pfam" id="PF01923">
    <property type="entry name" value="Cob_adeno_trans"/>
    <property type="match status" value="1"/>
</dbReference>
<name>A0A415DX31_9FIRM</name>
<keyword evidence="8 14" id="KW-0067">ATP-binding</keyword>
<comment type="catalytic activity">
    <reaction evidence="13 14">
        <text>2 cob(II)alamin + reduced [electron-transfer flavoprotein] + 2 ATP = 2 adenosylcob(III)alamin + 2 triphosphate + oxidized [electron-transfer flavoprotein] + 3 H(+)</text>
        <dbReference type="Rhea" id="RHEA:28671"/>
        <dbReference type="Rhea" id="RHEA-COMP:10685"/>
        <dbReference type="Rhea" id="RHEA-COMP:10686"/>
        <dbReference type="ChEBI" id="CHEBI:15378"/>
        <dbReference type="ChEBI" id="CHEBI:16304"/>
        <dbReference type="ChEBI" id="CHEBI:18036"/>
        <dbReference type="ChEBI" id="CHEBI:18408"/>
        <dbReference type="ChEBI" id="CHEBI:30616"/>
        <dbReference type="ChEBI" id="CHEBI:57692"/>
        <dbReference type="ChEBI" id="CHEBI:58307"/>
        <dbReference type="EC" id="2.5.1.17"/>
    </reaction>
</comment>
<evidence type="ECO:0000259" key="15">
    <source>
        <dbReference type="Pfam" id="PF01923"/>
    </source>
</evidence>
<gene>
    <name evidence="16" type="ORF">DW099_15915</name>
</gene>
<keyword evidence="7 14" id="KW-0547">Nucleotide-binding</keyword>
<evidence type="ECO:0000256" key="4">
    <source>
        <dbReference type="ARBA" id="ARBA00020963"/>
    </source>
</evidence>
<evidence type="ECO:0000313" key="16">
    <source>
        <dbReference type="EMBL" id="RHJ85183.1"/>
    </source>
</evidence>
<comment type="caution">
    <text evidence="16">The sequence shown here is derived from an EMBL/GenBank/DDBJ whole genome shotgun (WGS) entry which is preliminary data.</text>
</comment>
<dbReference type="UniPathway" id="UPA00148">
    <property type="reaction ID" value="UER00233"/>
</dbReference>
<dbReference type="RefSeq" id="WP_067532578.1">
    <property type="nucleotide sequence ID" value="NZ_AP025567.1"/>
</dbReference>
<reference evidence="16 17" key="1">
    <citation type="submission" date="2018-08" db="EMBL/GenBank/DDBJ databases">
        <title>A genome reference for cultivated species of the human gut microbiota.</title>
        <authorList>
            <person name="Zou Y."/>
            <person name="Xue W."/>
            <person name="Luo G."/>
        </authorList>
    </citation>
    <scope>NUCLEOTIDE SEQUENCE [LARGE SCALE GENOMIC DNA]</scope>
    <source>
        <strain evidence="16 17">AM07-24</strain>
    </source>
</reference>
<feature type="domain" description="Cobalamin adenosyltransferase-like" evidence="15">
    <location>
        <begin position="4"/>
        <end position="167"/>
    </location>
</feature>
<dbReference type="GO" id="GO:0005524">
    <property type="term" value="F:ATP binding"/>
    <property type="evidence" value="ECO:0007669"/>
    <property type="project" value="UniProtKB-UniRule"/>
</dbReference>
<dbReference type="STRING" id="1776384.GCA_900086585_00190"/>
<dbReference type="PANTHER" id="PTHR12213:SF0">
    <property type="entry name" value="CORRINOID ADENOSYLTRANSFERASE MMAB"/>
    <property type="match status" value="1"/>
</dbReference>
<evidence type="ECO:0000256" key="14">
    <source>
        <dbReference type="RuleBase" id="RU366026"/>
    </source>
</evidence>
<keyword evidence="5 14" id="KW-0169">Cobalamin biosynthesis</keyword>
<dbReference type="SUPFAM" id="SSF89028">
    <property type="entry name" value="Cobalamin adenosyltransferase-like"/>
    <property type="match status" value="1"/>
</dbReference>
<evidence type="ECO:0000256" key="1">
    <source>
        <dbReference type="ARBA" id="ARBA00005121"/>
    </source>
</evidence>
<comment type="catalytic activity">
    <reaction evidence="12 14">
        <text>2 cob(II)yrinate a,c diamide + reduced [electron-transfer flavoprotein] + 2 ATP = 2 adenosylcob(III)yrinate a,c-diamide + 2 triphosphate + oxidized [electron-transfer flavoprotein] + 3 H(+)</text>
        <dbReference type="Rhea" id="RHEA:11528"/>
        <dbReference type="Rhea" id="RHEA-COMP:10685"/>
        <dbReference type="Rhea" id="RHEA-COMP:10686"/>
        <dbReference type="ChEBI" id="CHEBI:15378"/>
        <dbReference type="ChEBI" id="CHEBI:18036"/>
        <dbReference type="ChEBI" id="CHEBI:30616"/>
        <dbReference type="ChEBI" id="CHEBI:57692"/>
        <dbReference type="ChEBI" id="CHEBI:58307"/>
        <dbReference type="ChEBI" id="CHEBI:58503"/>
        <dbReference type="ChEBI" id="CHEBI:58537"/>
        <dbReference type="EC" id="2.5.1.17"/>
    </reaction>
</comment>
<dbReference type="NCBIfam" id="TIGR00636">
    <property type="entry name" value="PduO_Nterm"/>
    <property type="match status" value="1"/>
</dbReference>
<accession>A0A415DX31</accession>
<dbReference type="GeneID" id="83002618"/>
<comment type="pathway">
    <text evidence="1 14">Cofactor biosynthesis; adenosylcobalamin biosynthesis; adenosylcobalamin from cob(II)yrinate a,c-diamide: step 2/7.</text>
</comment>
<evidence type="ECO:0000256" key="13">
    <source>
        <dbReference type="ARBA" id="ARBA00048692"/>
    </source>
</evidence>
<evidence type="ECO:0000313" key="17">
    <source>
        <dbReference type="Proteomes" id="UP000284841"/>
    </source>
</evidence>
<proteinExistence type="inferred from homology"/>
<evidence type="ECO:0000256" key="9">
    <source>
        <dbReference type="ARBA" id="ARBA00031529"/>
    </source>
</evidence>
<evidence type="ECO:0000256" key="3">
    <source>
        <dbReference type="ARBA" id="ARBA00012454"/>
    </source>
</evidence>
<dbReference type="PANTHER" id="PTHR12213">
    <property type="entry name" value="CORRINOID ADENOSYLTRANSFERASE"/>
    <property type="match status" value="1"/>
</dbReference>
<evidence type="ECO:0000256" key="5">
    <source>
        <dbReference type="ARBA" id="ARBA00022573"/>
    </source>
</evidence>
<evidence type="ECO:0000256" key="12">
    <source>
        <dbReference type="ARBA" id="ARBA00048555"/>
    </source>
</evidence>
<dbReference type="InterPro" id="IPR016030">
    <property type="entry name" value="CblAdoTrfase-like"/>
</dbReference>
<evidence type="ECO:0000256" key="11">
    <source>
        <dbReference type="ARBA" id="ARBA00033354"/>
    </source>
</evidence>
<dbReference type="EMBL" id="QRMS01000005">
    <property type="protein sequence ID" value="RHJ85183.1"/>
    <property type="molecule type" value="Genomic_DNA"/>
</dbReference>
<dbReference type="OrthoDB" id="9778896at2"/>
<keyword evidence="6 14" id="KW-0808">Transferase</keyword>
<evidence type="ECO:0000256" key="10">
    <source>
        <dbReference type="ARBA" id="ARBA00033334"/>
    </source>
</evidence>
<dbReference type="GO" id="GO:0008817">
    <property type="term" value="F:corrinoid adenosyltransferase activity"/>
    <property type="evidence" value="ECO:0007669"/>
    <property type="project" value="UniProtKB-UniRule"/>
</dbReference>
<dbReference type="InterPro" id="IPR029499">
    <property type="entry name" value="PduO-typ"/>
</dbReference>
<dbReference type="Proteomes" id="UP000284841">
    <property type="component" value="Unassembled WGS sequence"/>
</dbReference>
<dbReference type="GO" id="GO:0009236">
    <property type="term" value="P:cobalamin biosynthetic process"/>
    <property type="evidence" value="ECO:0007669"/>
    <property type="project" value="UniProtKB-UniRule"/>
</dbReference>
<dbReference type="EC" id="2.5.1.17" evidence="3 14"/>